<comment type="caution">
    <text evidence="1">The sequence shown here is derived from an EMBL/GenBank/DDBJ whole genome shotgun (WGS) entry which is preliminary data.</text>
</comment>
<reference evidence="2" key="1">
    <citation type="submission" date="2023-05" db="EMBL/GenBank/DDBJ databases">
        <title>Draft genome of Pseudofrankia sp. BMG5.37.</title>
        <authorList>
            <person name="Gtari M."/>
            <person name="Ghodhbane F."/>
            <person name="Sbissi I."/>
        </authorList>
    </citation>
    <scope>NUCLEOTIDE SEQUENCE [LARGE SCALE GENOMIC DNA]</scope>
    <source>
        <strain evidence="2">BMG 814</strain>
    </source>
</reference>
<dbReference type="InterPro" id="IPR048868">
    <property type="entry name" value="OGG-like_put"/>
</dbReference>
<dbReference type="Proteomes" id="UP001233673">
    <property type="component" value="Unassembled WGS sequence"/>
</dbReference>
<dbReference type="RefSeq" id="WP_305999073.1">
    <property type="nucleotide sequence ID" value="NZ_JASNFN010000004.1"/>
</dbReference>
<protein>
    <submittedName>
        <fullName evidence="1">Uncharacterized protein</fullName>
    </submittedName>
</protein>
<name>A0ABT9I9Y2_9ACTN</name>
<proteinExistence type="predicted"/>
<evidence type="ECO:0000313" key="2">
    <source>
        <dbReference type="Proteomes" id="UP001233673"/>
    </source>
</evidence>
<evidence type="ECO:0000313" key="1">
    <source>
        <dbReference type="EMBL" id="MDP5182381.1"/>
    </source>
</evidence>
<dbReference type="Pfam" id="PF21790">
    <property type="entry name" value="OGG"/>
    <property type="match status" value="1"/>
</dbReference>
<gene>
    <name evidence="1" type="ORF">QOZ88_07000</name>
</gene>
<sequence>MSDQSPFPFRGPAPDRDAVVLDQATTVSLAAWRAGLPPQWLPPAFRDTGLRTISVRRRDVFALAEEAHTPVGAVHTYVAAAAWGSASGREVSRRLRAFTDVEAVARKLAAVTGILAADGTSDAFAALLHGDQRIAHLGPAFGTKFLYFAGYRRVPSGPQPLILDKNTGIAVQRLTGHRCPYVQVSTDDYLNYLQVLHRWAKAWGECEPDVVERAAFDIGKASRLAVSVLTGVPGS</sequence>
<organism evidence="1 2">
    <name type="scientific">Blastococcus carthaginiensis</name>
    <dbReference type="NCBI Taxonomy" id="3050034"/>
    <lineage>
        <taxon>Bacteria</taxon>
        <taxon>Bacillati</taxon>
        <taxon>Actinomycetota</taxon>
        <taxon>Actinomycetes</taxon>
        <taxon>Geodermatophilales</taxon>
        <taxon>Geodermatophilaceae</taxon>
        <taxon>Blastococcus</taxon>
    </lineage>
</organism>
<dbReference type="EMBL" id="JASNFN010000004">
    <property type="protein sequence ID" value="MDP5182381.1"/>
    <property type="molecule type" value="Genomic_DNA"/>
</dbReference>
<accession>A0ABT9I9Y2</accession>
<keyword evidence="2" id="KW-1185">Reference proteome</keyword>